<keyword evidence="1" id="KW-1133">Transmembrane helix</keyword>
<reference evidence="2 3" key="1">
    <citation type="submission" date="2024-06" db="EMBL/GenBank/DDBJ databases">
        <title>Novosphingobium rhizovicinus M1R2S20.</title>
        <authorList>
            <person name="Sun J.-Q."/>
        </authorList>
    </citation>
    <scope>NUCLEOTIDE SEQUENCE [LARGE SCALE GENOMIC DNA]</scope>
    <source>
        <strain evidence="2 3">M1R2S20</strain>
    </source>
</reference>
<evidence type="ECO:0000256" key="1">
    <source>
        <dbReference type="RuleBase" id="RU363076"/>
    </source>
</evidence>
<dbReference type="EMBL" id="JBFNXR010000050">
    <property type="protein sequence ID" value="MEW9856062.1"/>
    <property type="molecule type" value="Genomic_DNA"/>
</dbReference>
<feature type="transmembrane region" description="Helical" evidence="1">
    <location>
        <begin position="163"/>
        <end position="184"/>
    </location>
</feature>
<keyword evidence="1" id="KW-1003">Cell membrane</keyword>
<organism evidence="2 3">
    <name type="scientific">Novosphingobium rhizovicinum</name>
    <dbReference type="NCBI Taxonomy" id="3228928"/>
    <lineage>
        <taxon>Bacteria</taxon>
        <taxon>Pseudomonadati</taxon>
        <taxon>Pseudomonadota</taxon>
        <taxon>Alphaproteobacteria</taxon>
        <taxon>Sphingomonadales</taxon>
        <taxon>Sphingomonadaceae</taxon>
        <taxon>Novosphingobium</taxon>
    </lineage>
</organism>
<dbReference type="RefSeq" id="WP_367774335.1">
    <property type="nucleotide sequence ID" value="NZ_JBFNXR010000050.1"/>
</dbReference>
<gene>
    <name evidence="2" type="ORF">ABUH87_13050</name>
</gene>
<feature type="transmembrane region" description="Helical" evidence="1">
    <location>
        <begin position="7"/>
        <end position="29"/>
    </location>
</feature>
<name>A0ABV3RDZ6_9SPHN</name>
<dbReference type="InterPro" id="IPR002994">
    <property type="entry name" value="Surf1/Shy1"/>
</dbReference>
<comment type="caution">
    <text evidence="2">The sequence shown here is derived from an EMBL/GenBank/DDBJ whole genome shotgun (WGS) entry which is preliminary data.</text>
</comment>
<keyword evidence="1" id="KW-0812">Transmembrane</keyword>
<comment type="subcellular location">
    <subcellularLocation>
        <location evidence="1">Cell membrane</location>
        <topology evidence="1">Multi-pass membrane protein</topology>
    </subcellularLocation>
</comment>
<keyword evidence="3" id="KW-1185">Reference proteome</keyword>
<sequence length="190" mass="20589">MNTKRFPVFATLLVVAAVAVMVGLGVWQLGRSQEKEALLARYEESRGAQAPVPWPVTEAEVERALYRQSRLLCMRVVERGAMAGRNASAEAGLAQYVECLVPDGSRARVVLGWSRDPGLKTVWNGGEVAGVIAPGPRLVADPPLAGLEPNEIPDPAELPNNHLGYAIQWFFFAAAAIVIYIIALRRRTSG</sequence>
<proteinExistence type="inferred from homology"/>
<accession>A0ABV3RDZ6</accession>
<evidence type="ECO:0000313" key="3">
    <source>
        <dbReference type="Proteomes" id="UP001556118"/>
    </source>
</evidence>
<keyword evidence="1" id="KW-0472">Membrane</keyword>
<protein>
    <recommendedName>
        <fullName evidence="1">SURF1-like protein</fullName>
    </recommendedName>
</protein>
<evidence type="ECO:0000313" key="2">
    <source>
        <dbReference type="EMBL" id="MEW9856062.1"/>
    </source>
</evidence>
<comment type="similarity">
    <text evidence="1">Belongs to the SURF1 family.</text>
</comment>
<dbReference type="Proteomes" id="UP001556118">
    <property type="component" value="Unassembled WGS sequence"/>
</dbReference>
<dbReference type="Pfam" id="PF02104">
    <property type="entry name" value="SURF1"/>
    <property type="match status" value="2"/>
</dbReference>